<organism evidence="1 2">
    <name type="scientific">Frankia canadensis</name>
    <dbReference type="NCBI Taxonomy" id="1836972"/>
    <lineage>
        <taxon>Bacteria</taxon>
        <taxon>Bacillati</taxon>
        <taxon>Actinomycetota</taxon>
        <taxon>Actinomycetes</taxon>
        <taxon>Frankiales</taxon>
        <taxon>Frankiaceae</taxon>
        <taxon>Frankia</taxon>
    </lineage>
</organism>
<dbReference type="EMBL" id="FZMO01000076">
    <property type="protein sequence ID" value="SNQ47004.1"/>
    <property type="molecule type" value="Genomic_DNA"/>
</dbReference>
<dbReference type="AlphaFoldDB" id="A0A2I2KMW0"/>
<evidence type="ECO:0000313" key="1">
    <source>
        <dbReference type="EMBL" id="SNQ47004.1"/>
    </source>
</evidence>
<evidence type="ECO:0000313" key="2">
    <source>
        <dbReference type="Proteomes" id="UP000234331"/>
    </source>
</evidence>
<reference evidence="1 2" key="1">
    <citation type="submission" date="2017-06" db="EMBL/GenBank/DDBJ databases">
        <authorList>
            <person name="Kim H.J."/>
            <person name="Triplett B.A."/>
        </authorList>
    </citation>
    <scope>NUCLEOTIDE SEQUENCE [LARGE SCALE GENOMIC DNA]</scope>
    <source>
        <strain evidence="1">FRACA_ARgP5</strain>
    </source>
</reference>
<dbReference type="Proteomes" id="UP000234331">
    <property type="component" value="Unassembled WGS sequence"/>
</dbReference>
<accession>A0A2I2KMW0</accession>
<gene>
    <name evidence="1" type="ORF">FRACA_1670006</name>
</gene>
<keyword evidence="2" id="KW-1185">Reference proteome</keyword>
<proteinExistence type="predicted"/>
<sequence length="43" mass="4707">MRTSRYSSQTIAAGRDARPRLEPAGVAAPSHLNGKLRLIVYLI</sequence>
<name>A0A2I2KMW0_9ACTN</name>
<protein>
    <submittedName>
        <fullName evidence="1">Uncharacterized protein</fullName>
    </submittedName>
</protein>